<feature type="compositionally biased region" description="Low complexity" evidence="1">
    <location>
        <begin position="93"/>
        <end position="111"/>
    </location>
</feature>
<keyword evidence="3" id="KW-1185">Reference proteome</keyword>
<accession>A0ABP5C0Q2</accession>
<sequence>MFTGTVRRLFWVSMGATAGVLVFRKVTSTAKELTPAGIADRVSISGGGFLDSVKEFFEDVRDLAHDREEELNVALGIDVPPATDRPKDDPKGDGSSPRSSGRPEGGTARAI</sequence>
<dbReference type="Proteomes" id="UP001499854">
    <property type="component" value="Unassembled WGS sequence"/>
</dbReference>
<comment type="caution">
    <text evidence="2">The sequence shown here is derived from an EMBL/GenBank/DDBJ whole genome shotgun (WGS) entry which is preliminary data.</text>
</comment>
<protein>
    <recommendedName>
        <fullName evidence="4">Secreted protein</fullName>
    </recommendedName>
</protein>
<evidence type="ECO:0000313" key="3">
    <source>
        <dbReference type="Proteomes" id="UP001499854"/>
    </source>
</evidence>
<evidence type="ECO:0000256" key="1">
    <source>
        <dbReference type="SAM" id="MobiDB-lite"/>
    </source>
</evidence>
<name>A0ABP5C0Q2_9ACTN</name>
<gene>
    <name evidence="2" type="ORF">GCM10009838_09650</name>
</gene>
<reference evidence="3" key="1">
    <citation type="journal article" date="2019" name="Int. J. Syst. Evol. Microbiol.">
        <title>The Global Catalogue of Microorganisms (GCM) 10K type strain sequencing project: providing services to taxonomists for standard genome sequencing and annotation.</title>
        <authorList>
            <consortium name="The Broad Institute Genomics Platform"/>
            <consortium name="The Broad Institute Genome Sequencing Center for Infectious Disease"/>
            <person name="Wu L."/>
            <person name="Ma J."/>
        </authorList>
    </citation>
    <scope>NUCLEOTIDE SEQUENCE [LARGE SCALE GENOMIC DNA]</scope>
    <source>
        <strain evidence="3">JCM 16013</strain>
    </source>
</reference>
<dbReference type="RefSeq" id="WP_344655680.1">
    <property type="nucleotide sequence ID" value="NZ_BAAAQM010000003.1"/>
</dbReference>
<dbReference type="EMBL" id="BAAAQM010000003">
    <property type="protein sequence ID" value="GAA1955951.1"/>
    <property type="molecule type" value="Genomic_DNA"/>
</dbReference>
<feature type="region of interest" description="Disordered" evidence="1">
    <location>
        <begin position="76"/>
        <end position="111"/>
    </location>
</feature>
<evidence type="ECO:0008006" key="4">
    <source>
        <dbReference type="Google" id="ProtNLM"/>
    </source>
</evidence>
<evidence type="ECO:0000313" key="2">
    <source>
        <dbReference type="EMBL" id="GAA1955951.1"/>
    </source>
</evidence>
<organism evidence="2 3">
    <name type="scientific">Catenulispora subtropica</name>
    <dbReference type="NCBI Taxonomy" id="450798"/>
    <lineage>
        <taxon>Bacteria</taxon>
        <taxon>Bacillati</taxon>
        <taxon>Actinomycetota</taxon>
        <taxon>Actinomycetes</taxon>
        <taxon>Catenulisporales</taxon>
        <taxon>Catenulisporaceae</taxon>
        <taxon>Catenulispora</taxon>
    </lineage>
</organism>
<proteinExistence type="predicted"/>